<dbReference type="Pfam" id="PF01693">
    <property type="entry name" value="Cauli_VI"/>
    <property type="match status" value="1"/>
</dbReference>
<dbReference type="HOGENOM" id="CLU_1147589_0_0_1"/>
<feature type="compositionally biased region" description="Basic and acidic residues" evidence="1">
    <location>
        <begin position="173"/>
        <end position="185"/>
    </location>
</feature>
<dbReference type="InterPro" id="IPR037056">
    <property type="entry name" value="RNase_H1_N_sf"/>
</dbReference>
<dbReference type="SUPFAM" id="SSF55658">
    <property type="entry name" value="L9 N-domain-like"/>
    <property type="match status" value="1"/>
</dbReference>
<gene>
    <name evidence="3" type="ORF">PLICRDRAFT_180506</name>
</gene>
<organism evidence="3 4">
    <name type="scientific">Plicaturopsis crispa FD-325 SS-3</name>
    <dbReference type="NCBI Taxonomy" id="944288"/>
    <lineage>
        <taxon>Eukaryota</taxon>
        <taxon>Fungi</taxon>
        <taxon>Dikarya</taxon>
        <taxon>Basidiomycota</taxon>
        <taxon>Agaricomycotina</taxon>
        <taxon>Agaricomycetes</taxon>
        <taxon>Agaricomycetidae</taxon>
        <taxon>Amylocorticiales</taxon>
        <taxon>Amylocorticiaceae</taxon>
        <taxon>Plicatura</taxon>
        <taxon>Plicaturopsis crispa</taxon>
    </lineage>
</organism>
<feature type="compositionally biased region" description="Pro residues" evidence="1">
    <location>
        <begin position="153"/>
        <end position="162"/>
    </location>
</feature>
<accession>A0A0C9SQ76</accession>
<proteinExistence type="predicted"/>
<dbReference type="Gene3D" id="3.40.970.10">
    <property type="entry name" value="Ribonuclease H1, N-terminal domain"/>
    <property type="match status" value="1"/>
</dbReference>
<dbReference type="AlphaFoldDB" id="A0A0C9SQ76"/>
<protein>
    <recommendedName>
        <fullName evidence="2">Ribonuclease H1 N-terminal domain-containing protein</fullName>
    </recommendedName>
</protein>
<dbReference type="Proteomes" id="UP000053263">
    <property type="component" value="Unassembled WGS sequence"/>
</dbReference>
<dbReference type="InterPro" id="IPR011320">
    <property type="entry name" value="RNase_H1_N"/>
</dbReference>
<evidence type="ECO:0000313" key="4">
    <source>
        <dbReference type="Proteomes" id="UP000053263"/>
    </source>
</evidence>
<evidence type="ECO:0000259" key="2">
    <source>
        <dbReference type="Pfam" id="PF01693"/>
    </source>
</evidence>
<sequence length="242" mass="26786">MTTNATPLAIDDPRFTVLSDGRICCRPTYYAEPSDGKLYLICVGRQPGIYRSWTKAGPTVLKFSGAVHHIVSSWTMAMGLWATHCIDHHTHDIRLRGGTVMHRSPTQHAVVPDSSQFVSPTNSSSPPVPSEEPRHRQPAAEPSSSSVQQRPATIPPEPPATPPSTAIRRTARPRVEPPSPRELRPNEPRIYYVVKTFANAAVYSSRERALRAFEMEDDEGTDPTLFFTESLNDALCVAQTED</sequence>
<feature type="domain" description="Ribonuclease H1 N-terminal" evidence="2">
    <location>
        <begin position="38"/>
        <end position="68"/>
    </location>
</feature>
<evidence type="ECO:0000256" key="1">
    <source>
        <dbReference type="SAM" id="MobiDB-lite"/>
    </source>
</evidence>
<keyword evidence="4" id="KW-1185">Reference proteome</keyword>
<name>A0A0C9SQ76_PLICR</name>
<feature type="region of interest" description="Disordered" evidence="1">
    <location>
        <begin position="109"/>
        <end position="185"/>
    </location>
</feature>
<dbReference type="EMBL" id="KN832578">
    <property type="protein sequence ID" value="KII83427.1"/>
    <property type="molecule type" value="Genomic_DNA"/>
</dbReference>
<dbReference type="InterPro" id="IPR009027">
    <property type="entry name" value="Ribosomal_bL9/RNase_H1_N"/>
</dbReference>
<evidence type="ECO:0000313" key="3">
    <source>
        <dbReference type="EMBL" id="KII83427.1"/>
    </source>
</evidence>
<reference evidence="3 4" key="1">
    <citation type="submission" date="2014-06" db="EMBL/GenBank/DDBJ databases">
        <title>Evolutionary Origins and Diversification of the Mycorrhizal Mutualists.</title>
        <authorList>
            <consortium name="DOE Joint Genome Institute"/>
            <consortium name="Mycorrhizal Genomics Consortium"/>
            <person name="Kohler A."/>
            <person name="Kuo A."/>
            <person name="Nagy L.G."/>
            <person name="Floudas D."/>
            <person name="Copeland A."/>
            <person name="Barry K.W."/>
            <person name="Cichocki N."/>
            <person name="Veneault-Fourrey C."/>
            <person name="LaButti K."/>
            <person name="Lindquist E.A."/>
            <person name="Lipzen A."/>
            <person name="Lundell T."/>
            <person name="Morin E."/>
            <person name="Murat C."/>
            <person name="Riley R."/>
            <person name="Ohm R."/>
            <person name="Sun H."/>
            <person name="Tunlid A."/>
            <person name="Henrissat B."/>
            <person name="Grigoriev I.V."/>
            <person name="Hibbett D.S."/>
            <person name="Martin F."/>
        </authorList>
    </citation>
    <scope>NUCLEOTIDE SEQUENCE [LARGE SCALE GENOMIC DNA]</scope>
    <source>
        <strain evidence="3 4">FD-325 SS-3</strain>
    </source>
</reference>